<keyword evidence="5" id="KW-0560">Oxidoreductase</keyword>
<dbReference type="GO" id="GO:0004458">
    <property type="term" value="F:D-lactate dehydrogenase (cytochrome) activity"/>
    <property type="evidence" value="ECO:0007669"/>
    <property type="project" value="TreeGrafter"/>
</dbReference>
<dbReference type="Proteomes" id="UP000322362">
    <property type="component" value="Unassembled WGS sequence"/>
</dbReference>
<dbReference type="InterPro" id="IPR004113">
    <property type="entry name" value="FAD-bd_oxidored_4_C"/>
</dbReference>
<dbReference type="PANTHER" id="PTHR11748">
    <property type="entry name" value="D-LACTATE DEHYDROGENASE"/>
    <property type="match status" value="1"/>
</dbReference>
<evidence type="ECO:0000256" key="6">
    <source>
        <dbReference type="ARBA" id="ARBA00023004"/>
    </source>
</evidence>
<feature type="domain" description="FAD-binding PCMH-type" evidence="9">
    <location>
        <begin position="83"/>
        <end position="316"/>
    </location>
</feature>
<dbReference type="EMBL" id="VTAV01000011">
    <property type="protein sequence ID" value="TYR34761.1"/>
    <property type="molecule type" value="Genomic_DNA"/>
</dbReference>
<dbReference type="GO" id="GO:0051536">
    <property type="term" value="F:iron-sulfur cluster binding"/>
    <property type="evidence" value="ECO:0007669"/>
    <property type="project" value="UniProtKB-KW"/>
</dbReference>
<dbReference type="Pfam" id="PF02913">
    <property type="entry name" value="FAD-oxidase_C"/>
    <property type="match status" value="1"/>
</dbReference>
<keyword evidence="2" id="KW-0285">Flavoprotein</keyword>
<evidence type="ECO:0000259" key="9">
    <source>
        <dbReference type="PROSITE" id="PS51387"/>
    </source>
</evidence>
<evidence type="ECO:0000256" key="4">
    <source>
        <dbReference type="ARBA" id="ARBA00022827"/>
    </source>
</evidence>
<proteinExistence type="predicted"/>
<keyword evidence="3" id="KW-0479">Metal-binding</keyword>
<feature type="domain" description="4Fe-4S ferredoxin-type" evidence="8">
    <location>
        <begin position="658"/>
        <end position="691"/>
    </location>
</feature>
<name>A0A5D4H139_9SPHI</name>
<keyword evidence="4" id="KW-0274">FAD</keyword>
<accession>A0A5D4H139</accession>
<dbReference type="Gene3D" id="3.30.70.2740">
    <property type="match status" value="1"/>
</dbReference>
<dbReference type="PROSITE" id="PS51387">
    <property type="entry name" value="FAD_PCMH"/>
    <property type="match status" value="1"/>
</dbReference>
<comment type="cofactor">
    <cofactor evidence="1">
        <name>FAD</name>
        <dbReference type="ChEBI" id="CHEBI:57692"/>
    </cofactor>
</comment>
<dbReference type="Pfam" id="PF01565">
    <property type="entry name" value="FAD_binding_4"/>
    <property type="match status" value="1"/>
</dbReference>
<dbReference type="GO" id="GO:0008720">
    <property type="term" value="F:D-lactate dehydrogenase (NAD+) activity"/>
    <property type="evidence" value="ECO:0007669"/>
    <property type="project" value="TreeGrafter"/>
</dbReference>
<reference evidence="10 11" key="1">
    <citation type="submission" date="2019-08" db="EMBL/GenBank/DDBJ databases">
        <title>Phlebobacter frassis gen. nov. sp. nov., a new member of family Sphingobacteriaceae isolated from sand fly rearing media.</title>
        <authorList>
            <person name="Kakumanu M.L."/>
            <person name="Marayati B.F."/>
            <person name="Wada-Katsumata A."/>
            <person name="Wasserberg G."/>
            <person name="Schal C."/>
            <person name="Apperson C.S."/>
            <person name="Ponnusamy L."/>
        </authorList>
    </citation>
    <scope>NUCLEOTIDE SEQUENCE [LARGE SCALE GENOMIC DNA]</scope>
    <source>
        <strain evidence="10 11">SSI9</strain>
    </source>
</reference>
<dbReference type="InterPro" id="IPR036318">
    <property type="entry name" value="FAD-bd_PCMH-like_sf"/>
</dbReference>
<dbReference type="Gene3D" id="3.30.465.10">
    <property type="match status" value="1"/>
</dbReference>
<comment type="caution">
    <text evidence="10">The sequence shown here is derived from an EMBL/GenBank/DDBJ whole genome shotgun (WGS) entry which is preliminary data.</text>
</comment>
<dbReference type="InterPro" id="IPR017900">
    <property type="entry name" value="4Fe4S_Fe_S_CS"/>
</dbReference>
<dbReference type="InterPro" id="IPR006094">
    <property type="entry name" value="Oxid_FAD_bind_N"/>
</dbReference>
<keyword evidence="11" id="KW-1185">Reference proteome</keyword>
<dbReference type="GO" id="GO:0071949">
    <property type="term" value="F:FAD binding"/>
    <property type="evidence" value="ECO:0007669"/>
    <property type="project" value="InterPro"/>
</dbReference>
<dbReference type="SUPFAM" id="SSF46548">
    <property type="entry name" value="alpha-helical ferredoxin"/>
    <property type="match status" value="1"/>
</dbReference>
<evidence type="ECO:0000256" key="7">
    <source>
        <dbReference type="ARBA" id="ARBA00023014"/>
    </source>
</evidence>
<evidence type="ECO:0000313" key="11">
    <source>
        <dbReference type="Proteomes" id="UP000322362"/>
    </source>
</evidence>
<dbReference type="PANTHER" id="PTHR11748:SF119">
    <property type="entry name" value="D-2-HYDROXYGLUTARATE DEHYDROGENASE"/>
    <property type="match status" value="1"/>
</dbReference>
<dbReference type="PROSITE" id="PS51379">
    <property type="entry name" value="4FE4S_FER_2"/>
    <property type="match status" value="1"/>
</dbReference>
<keyword evidence="7" id="KW-0411">Iron-sulfur</keyword>
<evidence type="ECO:0000256" key="5">
    <source>
        <dbReference type="ARBA" id="ARBA00023002"/>
    </source>
</evidence>
<dbReference type="RefSeq" id="WP_148920035.1">
    <property type="nucleotide sequence ID" value="NZ_VTAV01000011.1"/>
</dbReference>
<dbReference type="PROSITE" id="PS00198">
    <property type="entry name" value="4FE4S_FER_1"/>
    <property type="match status" value="1"/>
</dbReference>
<dbReference type="AlphaFoldDB" id="A0A5D4H139"/>
<evidence type="ECO:0000256" key="2">
    <source>
        <dbReference type="ARBA" id="ARBA00022630"/>
    </source>
</evidence>
<dbReference type="GO" id="GO:0046872">
    <property type="term" value="F:metal ion binding"/>
    <property type="evidence" value="ECO:0007669"/>
    <property type="project" value="UniProtKB-KW"/>
</dbReference>
<dbReference type="Gene3D" id="3.30.43.10">
    <property type="entry name" value="Uridine Diphospho-n-acetylenolpyruvylglucosamine Reductase, domain 2"/>
    <property type="match status" value="1"/>
</dbReference>
<evidence type="ECO:0000256" key="1">
    <source>
        <dbReference type="ARBA" id="ARBA00001974"/>
    </source>
</evidence>
<dbReference type="InterPro" id="IPR016167">
    <property type="entry name" value="FAD-bd_PCMH_sub1"/>
</dbReference>
<dbReference type="InterPro" id="IPR016169">
    <property type="entry name" value="FAD-bd_PCMH_sub2"/>
</dbReference>
<dbReference type="InterPro" id="IPR016164">
    <property type="entry name" value="FAD-linked_Oxase-like_C"/>
</dbReference>
<gene>
    <name evidence="10" type="ORF">FXV77_14930</name>
</gene>
<dbReference type="SUPFAM" id="SSF56176">
    <property type="entry name" value="FAD-binding/transporter-associated domain-like"/>
    <property type="match status" value="1"/>
</dbReference>
<evidence type="ECO:0000256" key="3">
    <source>
        <dbReference type="ARBA" id="ARBA00022723"/>
    </source>
</evidence>
<keyword evidence="6" id="KW-0408">Iron</keyword>
<dbReference type="SUPFAM" id="SSF55103">
    <property type="entry name" value="FAD-linked oxidases, C-terminal domain"/>
    <property type="match status" value="1"/>
</dbReference>
<protein>
    <submittedName>
        <fullName evidence="10">FAD-binding protein</fullName>
    </submittedName>
</protein>
<evidence type="ECO:0000259" key="8">
    <source>
        <dbReference type="PROSITE" id="PS51379"/>
    </source>
</evidence>
<dbReference type="GO" id="GO:1903457">
    <property type="term" value="P:lactate catabolic process"/>
    <property type="evidence" value="ECO:0007669"/>
    <property type="project" value="TreeGrafter"/>
</dbReference>
<organism evidence="10 11">
    <name type="scientific">Sphingobacterium phlebotomi</name>
    <dbReference type="NCBI Taxonomy" id="2605433"/>
    <lineage>
        <taxon>Bacteria</taxon>
        <taxon>Pseudomonadati</taxon>
        <taxon>Bacteroidota</taxon>
        <taxon>Sphingobacteriia</taxon>
        <taxon>Sphingobacteriales</taxon>
        <taxon>Sphingobacteriaceae</taxon>
        <taxon>Sphingobacterium</taxon>
    </lineage>
</organism>
<dbReference type="InterPro" id="IPR017896">
    <property type="entry name" value="4Fe4S_Fe-S-bd"/>
</dbReference>
<sequence length="1015" mass="114183">MFEVRRNSLFALSNISNIAATRFWFFLRKKEHKFVLSNYETNVQIIDELNRLSSQLTGELFYLPENPKHQTMRLAYATDASVYQELPLAVAIPQGKEDLKSLILFANEQRLTLIPRTAGTSLAGQVVGSGIVVDVSRCFDQILELNVKERWVRVQPGVIRDDLNNYLRAHGLMFGPETSTASRAMVGGMIGNNSSGLHSIVWGDTRKNLLEAKVLLDDTSEVIFKALDEAALFEKLASQTREGEIYRKLNTLLSLPENKQAIVSGYPKKTLTRRNTGYALDFLVDHEKPFNLCNLLAGSEGTIGIVTEAKLSLMPLPPKEIGLLCVHFADMVECMEGNIVALSHRPEASELVDKYILDFTVGHPTYQYNRFFIEGDPQALLIIEFRAEEEAELYRKAEALQKDLVDRRLGYAYPFIVGVQQTNLVWDVRKAGLGLIRNLPGDEQPVNLIEDCAVSPEDLPAYVKDIQVLLREENVHASYYAHAGAGELHIEPFINLKTTEGRRKFRTILERTTDLVLKYNGSLSGEHGDGRLRGEFIGKVLGEQVYQLLQETKTIFDPHGVFNANKIVNTPPMDTSLRYDKVVDGKQIKTYFDFTKDEGILRLAEKCSGSGDCRKTEITGGTMCPSFMATRDEKDTTRARANMLRQFLTNSTKTNRFDHEEIKEVMDLCLSCKACKSECPSRVDVAKMKAEFLQHYYDAHGVPFRSSVIANFTKSQQLGSYVAPLYNLVVKTPFLANVVKSVVGFAPRRSLPTVHFTTLSKWARKQPAQNQNRKVYLFSDEFTEYNDTAIGITAHKLLTSLGYEVIIPKHVESGRTYLSKGFVQEAKKIAERNVELLKDVITEDMPLLGIEPSAIITFRDEYVDLVDGHLREAASQLANRTLMIDEFLIREIEAGRIQQEQFTNGVKKVKLHGHCYQKAFHLVGYTEKLLSFPQNYSVEVIPSGCCGMAGSFGYEEEHYDVSMKVGELVLLPAVRATDEQTLIAAAGTSCRHQIKDGTGRKSYHPVEILYDALVQ</sequence>
<evidence type="ECO:0000313" key="10">
    <source>
        <dbReference type="EMBL" id="TYR34761.1"/>
    </source>
</evidence>
<dbReference type="InterPro" id="IPR016166">
    <property type="entry name" value="FAD-bd_PCMH"/>
</dbReference>
<dbReference type="Pfam" id="PF13534">
    <property type="entry name" value="Fer4_17"/>
    <property type="match status" value="1"/>
</dbReference>